<feature type="non-terminal residue" evidence="2">
    <location>
        <position position="1"/>
    </location>
</feature>
<name>X0WU65_9ZZZZ</name>
<accession>X0WU65</accession>
<feature type="region of interest" description="Disordered" evidence="1">
    <location>
        <begin position="27"/>
        <end position="67"/>
    </location>
</feature>
<feature type="non-terminal residue" evidence="2">
    <location>
        <position position="247"/>
    </location>
</feature>
<reference evidence="2" key="1">
    <citation type="journal article" date="2014" name="Front. Microbiol.">
        <title>High frequency of phylogenetically diverse reductive dehalogenase-homologous genes in deep subseafloor sedimentary metagenomes.</title>
        <authorList>
            <person name="Kawai M."/>
            <person name="Futagami T."/>
            <person name="Toyoda A."/>
            <person name="Takaki Y."/>
            <person name="Nishi S."/>
            <person name="Hori S."/>
            <person name="Arai W."/>
            <person name="Tsubouchi T."/>
            <person name="Morono Y."/>
            <person name="Uchiyama I."/>
            <person name="Ito T."/>
            <person name="Fujiyama A."/>
            <person name="Inagaki F."/>
            <person name="Takami H."/>
        </authorList>
    </citation>
    <scope>NUCLEOTIDE SEQUENCE</scope>
    <source>
        <strain evidence="2">Expedition CK06-06</strain>
    </source>
</reference>
<dbReference type="AlphaFoldDB" id="X0WU65"/>
<gene>
    <name evidence="2" type="ORF">S01H1_68703</name>
</gene>
<sequence length="247" mass="27639">DEKAAGDKLEVAPETLWEGIKRRMFSPGMGTFEDPFPSPKSFEEYTIPNRRDTKQRDVDLRPETINALPETYGQGYIRSLGVGEKREKQEDIEDMSLVSSRDYRSDRAAIGSFQPDPTYVSPETRQKNLEQKVTVPSVPDKPTEPFYSKPFYGLFDMFSTPDKKHELDPDWYEKTFGPKLFPPRKSNGGSVFGAGGPTSDSINAYLSDGEFVVKTASAKKLGYGALEHINKHGELPGYNEGGLRGPE</sequence>
<evidence type="ECO:0000313" key="2">
    <source>
        <dbReference type="EMBL" id="GAG34190.1"/>
    </source>
</evidence>
<protein>
    <submittedName>
        <fullName evidence="2">Uncharacterized protein</fullName>
    </submittedName>
</protein>
<proteinExistence type="predicted"/>
<feature type="region of interest" description="Disordered" evidence="1">
    <location>
        <begin position="79"/>
        <end position="141"/>
    </location>
</feature>
<organism evidence="2">
    <name type="scientific">marine sediment metagenome</name>
    <dbReference type="NCBI Taxonomy" id="412755"/>
    <lineage>
        <taxon>unclassified sequences</taxon>
        <taxon>metagenomes</taxon>
        <taxon>ecological metagenomes</taxon>
    </lineage>
</organism>
<comment type="caution">
    <text evidence="2">The sequence shown here is derived from an EMBL/GenBank/DDBJ whole genome shotgun (WGS) entry which is preliminary data.</text>
</comment>
<feature type="compositionally biased region" description="Basic and acidic residues" evidence="1">
    <location>
        <begin position="49"/>
        <end position="62"/>
    </location>
</feature>
<evidence type="ECO:0000256" key="1">
    <source>
        <dbReference type="SAM" id="MobiDB-lite"/>
    </source>
</evidence>
<dbReference type="EMBL" id="BARS01045568">
    <property type="protein sequence ID" value="GAG34190.1"/>
    <property type="molecule type" value="Genomic_DNA"/>
</dbReference>